<keyword evidence="1 4" id="KW-0808">Transferase</keyword>
<evidence type="ECO:0000256" key="1">
    <source>
        <dbReference type="ARBA" id="ARBA00022679"/>
    </source>
</evidence>
<dbReference type="EMBL" id="PTJC01000006">
    <property type="protein sequence ID" value="PPK85067.1"/>
    <property type="molecule type" value="Genomic_DNA"/>
</dbReference>
<gene>
    <name evidence="4" type="ORF">CLV84_1957</name>
</gene>
<dbReference type="PROSITE" id="PS51186">
    <property type="entry name" value="GNAT"/>
    <property type="match status" value="1"/>
</dbReference>
<dbReference type="InterPro" id="IPR000182">
    <property type="entry name" value="GNAT_dom"/>
</dbReference>
<dbReference type="PANTHER" id="PTHR43877:SF1">
    <property type="entry name" value="ACETYLTRANSFERASE"/>
    <property type="match status" value="1"/>
</dbReference>
<dbReference type="SUPFAM" id="SSF55729">
    <property type="entry name" value="Acyl-CoA N-acyltransferases (Nat)"/>
    <property type="match status" value="1"/>
</dbReference>
<evidence type="ECO:0000313" key="5">
    <source>
        <dbReference type="Proteomes" id="UP000237662"/>
    </source>
</evidence>
<dbReference type="Proteomes" id="UP000237662">
    <property type="component" value="Unassembled WGS sequence"/>
</dbReference>
<dbReference type="GO" id="GO:0016747">
    <property type="term" value="F:acyltransferase activity, transferring groups other than amino-acyl groups"/>
    <property type="evidence" value="ECO:0007669"/>
    <property type="project" value="InterPro"/>
</dbReference>
<reference evidence="4 5" key="1">
    <citation type="submission" date="2018-02" db="EMBL/GenBank/DDBJ databases">
        <title>Genomic Encyclopedia of Archaeal and Bacterial Type Strains, Phase II (KMG-II): from individual species to whole genera.</title>
        <authorList>
            <person name="Goeker M."/>
        </authorList>
    </citation>
    <scope>NUCLEOTIDE SEQUENCE [LARGE SCALE GENOMIC DNA]</scope>
    <source>
        <strain evidence="4 5">DSM 29526</strain>
    </source>
</reference>
<comment type="caution">
    <text evidence="4">The sequence shown here is derived from an EMBL/GenBank/DDBJ whole genome shotgun (WGS) entry which is preliminary data.</text>
</comment>
<proteinExistence type="predicted"/>
<feature type="domain" description="N-acetyltransferase" evidence="3">
    <location>
        <begin position="3"/>
        <end position="154"/>
    </location>
</feature>
<dbReference type="InterPro" id="IPR016181">
    <property type="entry name" value="Acyl_CoA_acyltransferase"/>
</dbReference>
<keyword evidence="2" id="KW-0012">Acyltransferase</keyword>
<dbReference type="RefSeq" id="WP_104419586.1">
    <property type="nucleotide sequence ID" value="NZ_PTJC01000006.1"/>
</dbReference>
<dbReference type="InterPro" id="IPR050832">
    <property type="entry name" value="Bact_Acetyltransf"/>
</dbReference>
<name>A0A2S6I1K8_9BACT</name>
<keyword evidence="5" id="KW-1185">Reference proteome</keyword>
<dbReference type="CDD" id="cd04301">
    <property type="entry name" value="NAT_SF"/>
    <property type="match status" value="1"/>
</dbReference>
<dbReference type="Gene3D" id="3.40.630.30">
    <property type="match status" value="1"/>
</dbReference>
<evidence type="ECO:0000259" key="3">
    <source>
        <dbReference type="PROSITE" id="PS51186"/>
    </source>
</evidence>
<dbReference type="OrthoDB" id="9799096at2"/>
<sequence length="165" mass="18546">MDVTIRPMKPDDWPAVRDIYRLGMAAGTATFEVEPPSWADWNADHHDRCRLVAEVAGRLVGWLALKPISKRAAYRGVAEGSIYVHPEVRRQGIAAGLIRTAVGDAEAAGIYSVQASVFPENLASLELLQRHGFRRIGYREKVARRDGIWKDNVLLERRSQLPEFL</sequence>
<dbReference type="AlphaFoldDB" id="A0A2S6I1K8"/>
<evidence type="ECO:0000256" key="2">
    <source>
        <dbReference type="ARBA" id="ARBA00023315"/>
    </source>
</evidence>
<evidence type="ECO:0000313" key="4">
    <source>
        <dbReference type="EMBL" id="PPK85067.1"/>
    </source>
</evidence>
<accession>A0A2S6I1K8</accession>
<organism evidence="4 5">
    <name type="scientific">Neolewinella xylanilytica</name>
    <dbReference type="NCBI Taxonomy" id="1514080"/>
    <lineage>
        <taxon>Bacteria</taxon>
        <taxon>Pseudomonadati</taxon>
        <taxon>Bacteroidota</taxon>
        <taxon>Saprospiria</taxon>
        <taxon>Saprospirales</taxon>
        <taxon>Lewinellaceae</taxon>
        <taxon>Neolewinella</taxon>
    </lineage>
</organism>
<dbReference type="Pfam" id="PF00583">
    <property type="entry name" value="Acetyltransf_1"/>
    <property type="match status" value="1"/>
</dbReference>
<dbReference type="PANTHER" id="PTHR43877">
    <property type="entry name" value="AMINOALKYLPHOSPHONATE N-ACETYLTRANSFERASE-RELATED-RELATED"/>
    <property type="match status" value="1"/>
</dbReference>
<protein>
    <submittedName>
        <fullName evidence="4">Phosphinothricin acetyltransferase</fullName>
    </submittedName>
</protein>